<keyword evidence="2" id="KW-0812">Transmembrane</keyword>
<dbReference type="GO" id="GO:0052636">
    <property type="term" value="F:arabinosyltransferase activity"/>
    <property type="evidence" value="ECO:0007669"/>
    <property type="project" value="TreeGrafter"/>
</dbReference>
<reference evidence="4" key="1">
    <citation type="submission" date="2021-01" db="EMBL/GenBank/DDBJ databases">
        <authorList>
            <person name="Eckstrom K.M.E."/>
        </authorList>
    </citation>
    <scope>NUCLEOTIDE SEQUENCE</scope>
    <source>
        <strain evidence="4">UVCC 0001</strain>
    </source>
</reference>
<evidence type="ECO:0000259" key="3">
    <source>
        <dbReference type="Pfam" id="PF03407"/>
    </source>
</evidence>
<evidence type="ECO:0000313" key="5">
    <source>
        <dbReference type="Proteomes" id="UP001255856"/>
    </source>
</evidence>
<protein>
    <recommendedName>
        <fullName evidence="2">Glycosyltransferase</fullName>
        <ecNumber evidence="2">2.4.2.-</ecNumber>
    </recommendedName>
</protein>
<accession>A0AAD9IKP1</accession>
<name>A0AAD9IKP1_PROWI</name>
<proteinExistence type="inferred from homology"/>
<dbReference type="GO" id="GO:0052325">
    <property type="term" value="P:cell wall pectin biosynthetic process"/>
    <property type="evidence" value="ECO:0007669"/>
    <property type="project" value="TreeGrafter"/>
</dbReference>
<sequence length="517" mass="58735">MQWLQASSAGFRLRSWDMDESLETMTLRTVPTKDGSVFVTWVNFHFADFAVSWAENLRRNGIENMYIGAMDADTTRVMRERGFPTFAMYPRGQNNTGLTTGDFGWGSPQFTKMGRQKVALAQHFLRLGVSELILCDSDAMFLEDPRAFFAAYPEADMLSHTDANMPTIRPGDPGLERATAIYSTLNIGLLVLRNTPAMRDFLDKWMNGLVANPKHWDQALFNEIVLQREGLPPLHEYNESQRVVPVWDGHLKVGVLPAAGFSSGHVAFYMVHTTFQYGGSDGKRTRLREAMVFADPPEYYTPARDGTEGFLSIELEWPAVPENFTHWNNSRNEEMIRVHLDGMTDQLRQVRAGMAMARALNRTFVMPKLEACRLPGAQMLNLPFVCPMDHIFEPALMVLPVYAIHWREHSFFDNPRAPATHARDIVTAPAQTDGQLRQATRESGAAGIRRIHVQNPARIWKGFEAESAEATFQDHFLRVLGVWCCSPVEKHPVIQYRDWYLRTPEQRQTLDAIEGVP</sequence>
<keyword evidence="2" id="KW-0328">Glycosyltransferase</keyword>
<dbReference type="Proteomes" id="UP001255856">
    <property type="component" value="Unassembled WGS sequence"/>
</dbReference>
<dbReference type="PANTHER" id="PTHR46936:SF1">
    <property type="entry name" value="ARABINOSYLTRANSFERASE XEG113"/>
    <property type="match status" value="1"/>
</dbReference>
<evidence type="ECO:0000313" key="4">
    <source>
        <dbReference type="EMBL" id="KAK2078425.1"/>
    </source>
</evidence>
<comment type="caution">
    <text evidence="4">The sequence shown here is derived from an EMBL/GenBank/DDBJ whole genome shotgun (WGS) entry which is preliminary data.</text>
</comment>
<dbReference type="PANTHER" id="PTHR46936">
    <property type="entry name" value="ARABINOSYLTRANSFERASE XEG113"/>
    <property type="match status" value="1"/>
</dbReference>
<dbReference type="InterPro" id="IPR053250">
    <property type="entry name" value="Glycosyltransferase_77"/>
</dbReference>
<keyword evidence="2" id="KW-0333">Golgi apparatus</keyword>
<comment type="similarity">
    <text evidence="1 2">Belongs to the glycosyltransferase 77 family.</text>
</comment>
<dbReference type="SUPFAM" id="SSF53448">
    <property type="entry name" value="Nucleotide-diphospho-sugar transferases"/>
    <property type="match status" value="1"/>
</dbReference>
<dbReference type="InterPro" id="IPR005069">
    <property type="entry name" value="Nucl-diP-sugar_transferase"/>
</dbReference>
<keyword evidence="5" id="KW-1185">Reference proteome</keyword>
<gene>
    <name evidence="4" type="ORF">QBZ16_003265</name>
</gene>
<organism evidence="4 5">
    <name type="scientific">Prototheca wickerhamii</name>
    <dbReference type="NCBI Taxonomy" id="3111"/>
    <lineage>
        <taxon>Eukaryota</taxon>
        <taxon>Viridiplantae</taxon>
        <taxon>Chlorophyta</taxon>
        <taxon>core chlorophytes</taxon>
        <taxon>Trebouxiophyceae</taxon>
        <taxon>Chlorellales</taxon>
        <taxon>Chlorellaceae</taxon>
        <taxon>Prototheca</taxon>
    </lineage>
</organism>
<evidence type="ECO:0000256" key="2">
    <source>
        <dbReference type="RuleBase" id="RU363055"/>
    </source>
</evidence>
<dbReference type="AlphaFoldDB" id="A0AAD9IKP1"/>
<dbReference type="EMBL" id="JASFZW010000004">
    <property type="protein sequence ID" value="KAK2078425.1"/>
    <property type="molecule type" value="Genomic_DNA"/>
</dbReference>
<dbReference type="EC" id="2.4.2.-" evidence="2"/>
<dbReference type="GO" id="GO:0000139">
    <property type="term" value="C:Golgi membrane"/>
    <property type="evidence" value="ECO:0007669"/>
    <property type="project" value="UniProtKB-SubCell"/>
</dbReference>
<keyword evidence="2" id="KW-0735">Signal-anchor</keyword>
<keyword evidence="2" id="KW-0808">Transferase</keyword>
<keyword evidence="2" id="KW-0961">Cell wall biogenesis/degradation</keyword>
<comment type="subcellular location">
    <subcellularLocation>
        <location evidence="2">Golgi apparatus membrane</location>
        <topology evidence="2">Single-pass type II membrane protein</topology>
    </subcellularLocation>
</comment>
<evidence type="ECO:0000256" key="1">
    <source>
        <dbReference type="ARBA" id="ARBA00007033"/>
    </source>
</evidence>
<dbReference type="Pfam" id="PF03407">
    <property type="entry name" value="Nucleotid_trans"/>
    <property type="match status" value="1"/>
</dbReference>
<dbReference type="InterPro" id="IPR029044">
    <property type="entry name" value="Nucleotide-diphossugar_trans"/>
</dbReference>
<feature type="domain" description="Nucleotide-diphospho-sugar transferase" evidence="3">
    <location>
        <begin position="61"/>
        <end position="287"/>
    </location>
</feature>